<feature type="transmembrane region" description="Helical" evidence="6">
    <location>
        <begin position="46"/>
        <end position="64"/>
    </location>
</feature>
<evidence type="ECO:0000313" key="7">
    <source>
        <dbReference type="EMBL" id="RFA15198.1"/>
    </source>
</evidence>
<gene>
    <name evidence="7" type="ORF">B7R21_03995</name>
</gene>
<evidence type="ECO:0000313" key="8">
    <source>
        <dbReference type="Proteomes" id="UP000256709"/>
    </source>
</evidence>
<evidence type="ECO:0000256" key="5">
    <source>
        <dbReference type="ARBA" id="ARBA00023136"/>
    </source>
</evidence>
<proteinExistence type="predicted"/>
<evidence type="ECO:0000256" key="1">
    <source>
        <dbReference type="ARBA" id="ARBA00004651"/>
    </source>
</evidence>
<dbReference type="GO" id="GO:0005886">
    <property type="term" value="C:plasma membrane"/>
    <property type="evidence" value="ECO:0007669"/>
    <property type="project" value="UniProtKB-SubCell"/>
</dbReference>
<comment type="caution">
    <text evidence="7">The sequence shown here is derived from an EMBL/GenBank/DDBJ whole genome shotgun (WGS) entry which is preliminary data.</text>
</comment>
<organism evidence="7 8">
    <name type="scientific">Subtercola boreus</name>
    <dbReference type="NCBI Taxonomy" id="120213"/>
    <lineage>
        <taxon>Bacteria</taxon>
        <taxon>Bacillati</taxon>
        <taxon>Actinomycetota</taxon>
        <taxon>Actinomycetes</taxon>
        <taxon>Micrococcales</taxon>
        <taxon>Microbacteriaceae</taxon>
        <taxon>Subtercola</taxon>
    </lineage>
</organism>
<dbReference type="Proteomes" id="UP000256709">
    <property type="component" value="Unassembled WGS sequence"/>
</dbReference>
<dbReference type="PANTHER" id="PTHR30509">
    <property type="entry name" value="P-HYDROXYBENZOIC ACID EFFLUX PUMP SUBUNIT-RELATED"/>
    <property type="match status" value="1"/>
</dbReference>
<feature type="transmembrane region" description="Helical" evidence="6">
    <location>
        <begin position="71"/>
        <end position="91"/>
    </location>
</feature>
<evidence type="ECO:0000256" key="2">
    <source>
        <dbReference type="ARBA" id="ARBA00022475"/>
    </source>
</evidence>
<dbReference type="AlphaFoldDB" id="A0A3E0W0U2"/>
<dbReference type="InterPro" id="IPR010343">
    <property type="entry name" value="ArAE_1"/>
</dbReference>
<feature type="transmembrane region" description="Helical" evidence="6">
    <location>
        <begin position="148"/>
        <end position="168"/>
    </location>
</feature>
<dbReference type="Pfam" id="PF06081">
    <property type="entry name" value="ArAE_1"/>
    <property type="match status" value="1"/>
</dbReference>
<evidence type="ECO:0000256" key="3">
    <source>
        <dbReference type="ARBA" id="ARBA00022692"/>
    </source>
</evidence>
<reference evidence="7 8" key="1">
    <citation type="submission" date="2017-04" db="EMBL/GenBank/DDBJ databases">
        <title>Comparative genome analysis of Subtercola boreus.</title>
        <authorList>
            <person name="Cho Y.-J."/>
            <person name="Cho A."/>
            <person name="Kim O.-S."/>
            <person name="Lee J.-I."/>
        </authorList>
    </citation>
    <scope>NUCLEOTIDE SEQUENCE [LARGE SCALE GENOMIC DNA]</scope>
    <source>
        <strain evidence="7 8">P27444</strain>
    </source>
</reference>
<protein>
    <recommendedName>
        <fullName evidence="9">FUSC family protein</fullName>
    </recommendedName>
</protein>
<keyword evidence="4 6" id="KW-1133">Transmembrane helix</keyword>
<sequence length="363" mass="38431">MNVSAFSPERYARLILSTSRVPFLQVVKTSAAAILAWIATAPLLQGQIPLFAVIAAILVVQPSVNQSFGKALERCVGVVIGVVLAYFVGLAFGSNSWAVLLAVIAALMLAWALRLGPTSSVQIPISAMLVLALGATTPGYAVNRILETVIGALIGVAVNLLIVPPVALQPVHEAVARLGNEVSGILDSLARILSSPTTSNERTTMLVEARLLTPMRAKAAAALAAGEESLKYNPRRSVHRDLLEADGTLLAMLTILVTRVVGMARGVVDHYDESLPEEPLVAEVVSELRRASHDLRLVIQNADLPGAAGPTVPVLDDLPALTAPLTIARPGSEHWVLLGFLLEDLRRIHEELVAAMADEPPEG</sequence>
<dbReference type="EMBL" id="NBXA01000007">
    <property type="protein sequence ID" value="RFA15198.1"/>
    <property type="molecule type" value="Genomic_DNA"/>
</dbReference>
<comment type="subcellular location">
    <subcellularLocation>
        <location evidence="1">Cell membrane</location>
        <topology evidence="1">Multi-pass membrane protein</topology>
    </subcellularLocation>
</comment>
<evidence type="ECO:0000256" key="4">
    <source>
        <dbReference type="ARBA" id="ARBA00022989"/>
    </source>
</evidence>
<keyword evidence="5 6" id="KW-0472">Membrane</keyword>
<feature type="transmembrane region" description="Helical" evidence="6">
    <location>
        <begin position="123"/>
        <end position="142"/>
    </location>
</feature>
<accession>A0A3E0W0U2</accession>
<name>A0A3E0W0U2_9MICO</name>
<dbReference type="OrthoDB" id="5176502at2"/>
<feature type="transmembrane region" description="Helical" evidence="6">
    <location>
        <begin position="21"/>
        <end position="40"/>
    </location>
</feature>
<keyword evidence="2" id="KW-1003">Cell membrane</keyword>
<dbReference type="PANTHER" id="PTHR30509:SF9">
    <property type="entry name" value="MULTIDRUG RESISTANCE PROTEIN MDTO"/>
    <property type="match status" value="1"/>
</dbReference>
<keyword evidence="3 6" id="KW-0812">Transmembrane</keyword>
<evidence type="ECO:0008006" key="9">
    <source>
        <dbReference type="Google" id="ProtNLM"/>
    </source>
</evidence>
<evidence type="ECO:0000256" key="6">
    <source>
        <dbReference type="SAM" id="Phobius"/>
    </source>
</evidence>